<dbReference type="STRING" id="207949.RED65_05419"/>
<keyword evidence="2 13" id="KW-0444">Lipid biosynthesis</keyword>
<evidence type="ECO:0000256" key="16">
    <source>
        <dbReference type="PIRSR" id="PIRSR000114-3"/>
    </source>
</evidence>
<dbReference type="SUPFAM" id="SSF48179">
    <property type="entry name" value="6-phosphogluconate dehydrogenase C-terminal domain-like"/>
    <property type="match status" value="1"/>
</dbReference>
<protein>
    <recommendedName>
        <fullName evidence="11 13">Glycerol-3-phosphate dehydrogenase [NAD(P)+]</fullName>
        <ecNumber evidence="10 13">1.1.1.94</ecNumber>
    </recommendedName>
    <alternativeName>
        <fullName evidence="13">NAD(P)(+)-dependent glycerol-3-phosphate dehydrogenase</fullName>
    </alternativeName>
    <alternativeName>
        <fullName evidence="12 13">NAD(P)H-dependent dihydroxyacetone-phosphate reductase</fullName>
    </alternativeName>
</protein>
<dbReference type="PANTHER" id="PTHR11728:SF1">
    <property type="entry name" value="GLYCEROL-3-PHOSPHATE DEHYDROGENASE [NAD(+)] 2, CHLOROPLASTIC"/>
    <property type="match status" value="1"/>
</dbReference>
<dbReference type="NCBIfam" id="NF000946">
    <property type="entry name" value="PRK00094.2-4"/>
    <property type="match status" value="1"/>
</dbReference>
<comment type="pathway">
    <text evidence="13">Membrane lipid metabolism; glycerophospholipid metabolism.</text>
</comment>
<dbReference type="PIRSF" id="PIRSF000114">
    <property type="entry name" value="Glycerol-3-P_dh"/>
    <property type="match status" value="1"/>
</dbReference>
<feature type="binding site" evidence="13">
    <location>
        <position position="247"/>
    </location>
    <ligand>
        <name>sn-glycerol 3-phosphate</name>
        <dbReference type="ChEBI" id="CHEBI:57597"/>
    </ligand>
</feature>
<keyword evidence="4 13" id="KW-0560">Oxidoreductase</keyword>
<keyword evidence="6 13" id="KW-0443">Lipid metabolism</keyword>
<comment type="subcellular location">
    <subcellularLocation>
        <location evidence="13">Cytoplasm</location>
    </subcellularLocation>
</comment>
<reference evidence="20 21" key="1">
    <citation type="submission" date="2006-03" db="EMBL/GenBank/DDBJ databases">
        <authorList>
            <person name="Pinhassi J."/>
            <person name="Pedros-Alio C."/>
            <person name="Ferriera S."/>
            <person name="Johnson J."/>
            <person name="Kravitz S."/>
            <person name="Halpern A."/>
            <person name="Remington K."/>
            <person name="Beeson K."/>
            <person name="Tran B."/>
            <person name="Rogers Y.-H."/>
            <person name="Friedman R."/>
            <person name="Venter J.C."/>
        </authorList>
    </citation>
    <scope>NUCLEOTIDE SEQUENCE [LARGE SCALE GENOMIC DNA]</scope>
    <source>
        <strain evidence="20 21">RED65</strain>
    </source>
</reference>
<comment type="function">
    <text evidence="13">Catalyzes the reduction of the glycolytic intermediate dihydroxyacetone phosphate (DHAP) to sn-glycerol 3-phosphate (G3P), the key precursor for phospholipid synthesis.</text>
</comment>
<evidence type="ECO:0000256" key="10">
    <source>
        <dbReference type="ARBA" id="ARBA00066687"/>
    </source>
</evidence>
<dbReference type="Pfam" id="PF07479">
    <property type="entry name" value="NAD_Gly3P_dh_C"/>
    <property type="match status" value="1"/>
</dbReference>
<dbReference type="GO" id="GO:0005975">
    <property type="term" value="P:carbohydrate metabolic process"/>
    <property type="evidence" value="ECO:0007669"/>
    <property type="project" value="InterPro"/>
</dbReference>
<evidence type="ECO:0000313" key="21">
    <source>
        <dbReference type="Proteomes" id="UP000004263"/>
    </source>
</evidence>
<dbReference type="GO" id="GO:0141152">
    <property type="term" value="F:glycerol-3-phosphate dehydrogenase (NAD+) activity"/>
    <property type="evidence" value="ECO:0007669"/>
    <property type="project" value="RHEA"/>
</dbReference>
<evidence type="ECO:0000256" key="9">
    <source>
        <dbReference type="ARBA" id="ARBA00052716"/>
    </source>
</evidence>
<feature type="binding site" evidence="13">
    <location>
        <position position="259"/>
    </location>
    <ligand>
        <name>sn-glycerol 3-phosphate</name>
        <dbReference type="ChEBI" id="CHEBI:57597"/>
    </ligand>
</feature>
<feature type="binding site" evidence="13">
    <location>
        <position position="17"/>
    </location>
    <ligand>
        <name>NADPH</name>
        <dbReference type="ChEBI" id="CHEBI:57783"/>
    </ligand>
</feature>
<evidence type="ECO:0000259" key="18">
    <source>
        <dbReference type="Pfam" id="PF01210"/>
    </source>
</evidence>
<feature type="binding site" evidence="16">
    <location>
        <position position="258"/>
    </location>
    <ligand>
        <name>NAD(+)</name>
        <dbReference type="ChEBI" id="CHEBI:57540"/>
    </ligand>
</feature>
<feature type="binding site" evidence="13">
    <location>
        <position position="257"/>
    </location>
    <ligand>
        <name>sn-glycerol 3-phosphate</name>
        <dbReference type="ChEBI" id="CHEBI:57597"/>
    </ligand>
</feature>
<dbReference type="EC" id="1.1.1.94" evidence="10 13"/>
<comment type="similarity">
    <text evidence="1 13 17">Belongs to the NAD-dependent glycerol-3-phosphate dehydrogenase family.</text>
</comment>
<feature type="binding site" evidence="13">
    <location>
        <position position="54"/>
    </location>
    <ligand>
        <name>NADPH</name>
        <dbReference type="ChEBI" id="CHEBI:57783"/>
    </ligand>
</feature>
<comment type="caution">
    <text evidence="13">Lacks conserved residue(s) required for the propagation of feature annotation.</text>
</comment>
<dbReference type="GO" id="GO:0046168">
    <property type="term" value="P:glycerol-3-phosphate catabolic process"/>
    <property type="evidence" value="ECO:0007669"/>
    <property type="project" value="InterPro"/>
</dbReference>
<feature type="binding site" evidence="13">
    <location>
        <position position="139"/>
    </location>
    <ligand>
        <name>sn-glycerol 3-phosphate</name>
        <dbReference type="ChEBI" id="CHEBI:57597"/>
    </ligand>
</feature>
<dbReference type="PANTHER" id="PTHR11728">
    <property type="entry name" value="GLYCEROL-3-PHOSPHATE DEHYDROGENASE"/>
    <property type="match status" value="1"/>
</dbReference>
<dbReference type="InterPro" id="IPR011128">
    <property type="entry name" value="G3P_DH_NAD-dep_N"/>
</dbReference>
<keyword evidence="7 13" id="KW-0594">Phospholipid biosynthesis</keyword>
<feature type="binding site" evidence="13">
    <location>
        <position position="258"/>
    </location>
    <ligand>
        <name>sn-glycerol 3-phosphate</name>
        <dbReference type="ChEBI" id="CHEBI:57597"/>
    </ligand>
</feature>
<evidence type="ECO:0000256" key="7">
    <source>
        <dbReference type="ARBA" id="ARBA00023209"/>
    </source>
</evidence>
<feature type="binding site" evidence="13">
    <location>
        <position position="143"/>
    </location>
    <ligand>
        <name>NADPH</name>
        <dbReference type="ChEBI" id="CHEBI:57783"/>
    </ligand>
</feature>
<feature type="binding site" evidence="15">
    <location>
        <position position="111"/>
    </location>
    <ligand>
        <name>substrate</name>
    </ligand>
</feature>
<evidence type="ECO:0000259" key="19">
    <source>
        <dbReference type="Pfam" id="PF07479"/>
    </source>
</evidence>
<feature type="binding site" evidence="13">
    <location>
        <position position="111"/>
    </location>
    <ligand>
        <name>sn-glycerol 3-phosphate</name>
        <dbReference type="ChEBI" id="CHEBI:57597"/>
    </ligand>
</feature>
<evidence type="ECO:0000256" key="17">
    <source>
        <dbReference type="RuleBase" id="RU000437"/>
    </source>
</evidence>
<dbReference type="Proteomes" id="UP000004263">
    <property type="component" value="Unassembled WGS sequence"/>
</dbReference>
<keyword evidence="5 13" id="KW-0520">NAD</keyword>
<feature type="active site" description="Proton acceptor" evidence="13 14">
    <location>
        <position position="194"/>
    </location>
</feature>
<evidence type="ECO:0000256" key="12">
    <source>
        <dbReference type="ARBA" id="ARBA00080511"/>
    </source>
</evidence>
<name>Q1N0N3_9GAMM</name>
<dbReference type="OrthoDB" id="9812273at2"/>
<evidence type="ECO:0000256" key="13">
    <source>
        <dbReference type="HAMAP-Rule" id="MF_00394"/>
    </source>
</evidence>
<dbReference type="InterPro" id="IPR006109">
    <property type="entry name" value="G3P_DH_NAD-dep_C"/>
</dbReference>
<evidence type="ECO:0000256" key="6">
    <source>
        <dbReference type="ARBA" id="ARBA00023098"/>
    </source>
</evidence>
<evidence type="ECO:0000256" key="3">
    <source>
        <dbReference type="ARBA" id="ARBA00022857"/>
    </source>
</evidence>
<evidence type="ECO:0000256" key="4">
    <source>
        <dbReference type="ARBA" id="ARBA00023002"/>
    </source>
</evidence>
<evidence type="ECO:0000256" key="2">
    <source>
        <dbReference type="ARBA" id="ARBA00022516"/>
    </source>
</evidence>
<keyword evidence="21" id="KW-1185">Reference proteome</keyword>
<dbReference type="InterPro" id="IPR008927">
    <property type="entry name" value="6-PGluconate_DH-like_C_sf"/>
</dbReference>
<evidence type="ECO:0000256" key="5">
    <source>
        <dbReference type="ARBA" id="ARBA00023027"/>
    </source>
</evidence>
<feature type="binding site" evidence="16">
    <location>
        <position position="143"/>
    </location>
    <ligand>
        <name>NAD(+)</name>
        <dbReference type="ChEBI" id="CHEBI:57540"/>
    </ligand>
</feature>
<feature type="binding site" evidence="13">
    <location>
        <position position="282"/>
    </location>
    <ligand>
        <name>NADPH</name>
        <dbReference type="ChEBI" id="CHEBI:57783"/>
    </ligand>
</feature>
<evidence type="ECO:0000256" key="15">
    <source>
        <dbReference type="PIRSR" id="PIRSR000114-2"/>
    </source>
</evidence>
<accession>Q1N0N3</accession>
<dbReference type="FunFam" id="1.10.1040.10:FF:000001">
    <property type="entry name" value="Glycerol-3-phosphate dehydrogenase [NAD(P)+]"/>
    <property type="match status" value="1"/>
</dbReference>
<dbReference type="Gene3D" id="1.10.1040.10">
    <property type="entry name" value="N-(1-d-carboxylethyl)-l-norvaline Dehydrogenase, domain 2"/>
    <property type="match status" value="1"/>
</dbReference>
<feature type="binding site" evidence="13">
    <location>
        <position position="194"/>
    </location>
    <ligand>
        <name>sn-glycerol 3-phosphate</name>
        <dbReference type="ChEBI" id="CHEBI:57597"/>
    </ligand>
</feature>
<dbReference type="InterPro" id="IPR006168">
    <property type="entry name" value="G3P_DH_NAD-dep"/>
</dbReference>
<dbReference type="PROSITE" id="PS00957">
    <property type="entry name" value="NAD_G3PDH"/>
    <property type="match status" value="1"/>
</dbReference>
<feature type="domain" description="Glycerol-3-phosphate dehydrogenase NAD-dependent C-terminal" evidence="19">
    <location>
        <begin position="183"/>
        <end position="322"/>
    </location>
</feature>
<dbReference type="GO" id="GO:0051287">
    <property type="term" value="F:NAD binding"/>
    <property type="evidence" value="ECO:0007669"/>
    <property type="project" value="InterPro"/>
</dbReference>
<comment type="caution">
    <text evidence="20">The sequence shown here is derived from an EMBL/GenBank/DDBJ whole genome shotgun (WGS) entry which is preliminary data.</text>
</comment>
<gene>
    <name evidence="13" type="primary">gpsA</name>
    <name evidence="20" type="ORF">RED65_05419</name>
</gene>
<dbReference type="HOGENOM" id="CLU_033449_0_2_6"/>
<feature type="binding site" evidence="13">
    <location>
        <position position="16"/>
    </location>
    <ligand>
        <name>NADPH</name>
        <dbReference type="ChEBI" id="CHEBI:57783"/>
    </ligand>
</feature>
<dbReference type="SUPFAM" id="SSF51735">
    <property type="entry name" value="NAD(P)-binding Rossmann-fold domains"/>
    <property type="match status" value="1"/>
</dbReference>
<feature type="binding site" evidence="13">
    <location>
        <position position="37"/>
    </location>
    <ligand>
        <name>NADPH</name>
        <dbReference type="ChEBI" id="CHEBI:57783"/>
    </ligand>
</feature>
<keyword evidence="13" id="KW-0963">Cytoplasm</keyword>
<dbReference type="Pfam" id="PF01210">
    <property type="entry name" value="NAD_Gly3P_dh_N"/>
    <property type="match status" value="1"/>
</dbReference>
<dbReference type="InterPro" id="IPR013328">
    <property type="entry name" value="6PGD_dom2"/>
</dbReference>
<dbReference type="RefSeq" id="WP_007016401.1">
    <property type="nucleotide sequence ID" value="NZ_AAQH01000013.1"/>
</dbReference>
<dbReference type="UniPathway" id="UPA00940"/>
<keyword evidence="13" id="KW-0547">Nucleotide-binding</keyword>
<dbReference type="FunFam" id="3.40.50.720:FF:000019">
    <property type="entry name" value="Glycerol-3-phosphate dehydrogenase [NAD(P)+]"/>
    <property type="match status" value="1"/>
</dbReference>
<comment type="catalytic activity">
    <reaction evidence="9">
        <text>sn-glycerol 3-phosphate + NADP(+) = dihydroxyacetone phosphate + NADPH + H(+)</text>
        <dbReference type="Rhea" id="RHEA:11096"/>
        <dbReference type="ChEBI" id="CHEBI:15378"/>
        <dbReference type="ChEBI" id="CHEBI:57597"/>
        <dbReference type="ChEBI" id="CHEBI:57642"/>
        <dbReference type="ChEBI" id="CHEBI:57783"/>
        <dbReference type="ChEBI" id="CHEBI:58349"/>
        <dbReference type="EC" id="1.1.1.94"/>
    </reaction>
    <physiologicalReaction direction="right-to-left" evidence="9">
        <dbReference type="Rhea" id="RHEA:11098"/>
    </physiologicalReaction>
</comment>
<dbReference type="InterPro" id="IPR036291">
    <property type="entry name" value="NAD(P)-bd_dom_sf"/>
</dbReference>
<feature type="binding site" evidence="15">
    <location>
        <begin position="258"/>
        <end position="259"/>
    </location>
    <ligand>
        <name>substrate</name>
    </ligand>
</feature>
<dbReference type="PRINTS" id="PR00077">
    <property type="entry name" value="GPDHDRGNASE"/>
</dbReference>
<proteinExistence type="inferred from homology"/>
<evidence type="ECO:0000256" key="11">
    <source>
        <dbReference type="ARBA" id="ARBA00069372"/>
    </source>
</evidence>
<dbReference type="NCBIfam" id="NF000940">
    <property type="entry name" value="PRK00094.1-2"/>
    <property type="match status" value="1"/>
</dbReference>
<dbReference type="HAMAP" id="MF_00394">
    <property type="entry name" value="NAD_Glyc3P_dehydrog"/>
    <property type="match status" value="1"/>
</dbReference>
<evidence type="ECO:0000256" key="8">
    <source>
        <dbReference type="ARBA" id="ARBA00023264"/>
    </source>
</evidence>
<dbReference type="GO" id="GO:0005829">
    <property type="term" value="C:cytosol"/>
    <property type="evidence" value="ECO:0007669"/>
    <property type="project" value="TreeGrafter"/>
</dbReference>
<feature type="domain" description="Glycerol-3-phosphate dehydrogenase NAD-dependent N-terminal" evidence="18">
    <location>
        <begin position="8"/>
        <end position="162"/>
    </location>
</feature>
<dbReference type="NCBIfam" id="NF000942">
    <property type="entry name" value="PRK00094.1-4"/>
    <property type="match status" value="1"/>
</dbReference>
<feature type="binding site" evidence="13">
    <location>
        <position position="111"/>
    </location>
    <ligand>
        <name>NADPH</name>
        <dbReference type="ChEBI" id="CHEBI:57783"/>
    </ligand>
</feature>
<feature type="binding site" evidence="13">
    <location>
        <position position="258"/>
    </location>
    <ligand>
        <name>NADPH</name>
        <dbReference type="ChEBI" id="CHEBI:57783"/>
    </ligand>
</feature>
<dbReference type="GO" id="GO:0141153">
    <property type="term" value="F:glycerol-3-phosphate dehydrogenase (NADP+) activity"/>
    <property type="evidence" value="ECO:0007669"/>
    <property type="project" value="RHEA"/>
</dbReference>
<dbReference type="EMBL" id="AAQH01000013">
    <property type="protein sequence ID" value="EAT11800.1"/>
    <property type="molecule type" value="Genomic_DNA"/>
</dbReference>
<organism evidence="20 21">
    <name type="scientific">Bermanella marisrubri</name>
    <dbReference type="NCBI Taxonomy" id="207949"/>
    <lineage>
        <taxon>Bacteria</taxon>
        <taxon>Pseudomonadati</taxon>
        <taxon>Pseudomonadota</taxon>
        <taxon>Gammaproteobacteria</taxon>
        <taxon>Oceanospirillales</taxon>
        <taxon>Oceanospirillaceae</taxon>
        <taxon>Bermanella</taxon>
    </lineage>
</organism>
<evidence type="ECO:0000256" key="14">
    <source>
        <dbReference type="PIRSR" id="PIRSR000114-1"/>
    </source>
</evidence>
<evidence type="ECO:0000313" key="20">
    <source>
        <dbReference type="EMBL" id="EAT11800.1"/>
    </source>
</evidence>
<keyword evidence="8 13" id="KW-1208">Phospholipid metabolism</keyword>
<dbReference type="Gene3D" id="3.40.50.720">
    <property type="entry name" value="NAD(P)-binding Rossmann-like Domain"/>
    <property type="match status" value="1"/>
</dbReference>
<dbReference type="AlphaFoldDB" id="Q1N0N3"/>
<feature type="binding site" evidence="16">
    <location>
        <begin position="13"/>
        <end position="18"/>
    </location>
    <ligand>
        <name>NAD(+)</name>
        <dbReference type="ChEBI" id="CHEBI:57540"/>
    </ligand>
</feature>
<feature type="binding site" evidence="13">
    <location>
        <position position="284"/>
    </location>
    <ligand>
        <name>NADPH</name>
        <dbReference type="ChEBI" id="CHEBI:57783"/>
    </ligand>
</feature>
<keyword evidence="3 13" id="KW-0521">NADP</keyword>
<dbReference type="GO" id="GO:0046474">
    <property type="term" value="P:glycerophospholipid biosynthetic process"/>
    <property type="evidence" value="ECO:0007669"/>
    <property type="project" value="TreeGrafter"/>
</dbReference>
<dbReference type="GO" id="GO:0046167">
    <property type="term" value="P:glycerol-3-phosphate biosynthetic process"/>
    <property type="evidence" value="ECO:0007669"/>
    <property type="project" value="UniProtKB-UniRule"/>
</dbReference>
<evidence type="ECO:0000256" key="1">
    <source>
        <dbReference type="ARBA" id="ARBA00011009"/>
    </source>
</evidence>
<comment type="catalytic activity">
    <reaction evidence="13">
        <text>sn-glycerol 3-phosphate + NAD(+) = dihydroxyacetone phosphate + NADH + H(+)</text>
        <dbReference type="Rhea" id="RHEA:11092"/>
        <dbReference type="ChEBI" id="CHEBI:15378"/>
        <dbReference type="ChEBI" id="CHEBI:57540"/>
        <dbReference type="ChEBI" id="CHEBI:57597"/>
        <dbReference type="ChEBI" id="CHEBI:57642"/>
        <dbReference type="ChEBI" id="CHEBI:57945"/>
        <dbReference type="EC" id="1.1.1.94"/>
    </reaction>
</comment>
<sequence>MTDLNSNKAAVLGGGSFGTAVANILAANGFQVDLWMRNEKTIEDIKQERENKQYLPGVKLHDNIQATGDLESAIKDSQVLFYAVPSKSFRELVERTQGLVVPEQMLISTTKGIEPEGFNLMSDILKGTFPSNPIGVISGPNLAKEIGQGQPAATVIGSKDKRVRDFIQKSLSCNFFRVYANADMYGVELGGALKNIYAVITGMAAALGFGENTKATLITRSLAEMSRFAVSQGANPMTFLGLAGVGDLVATCVSPLSRNYRVGYAVGKGETLEQAVEALGEVAEGVNTVRYIYHEANEQGIYMPLASALYAVLFEGAEVSQLANSLMTGEYNTDVEFSLPRGA</sequence>